<organism evidence="1 2">
    <name type="scientific">Dipteronia dyeriana</name>
    <dbReference type="NCBI Taxonomy" id="168575"/>
    <lineage>
        <taxon>Eukaryota</taxon>
        <taxon>Viridiplantae</taxon>
        <taxon>Streptophyta</taxon>
        <taxon>Embryophyta</taxon>
        <taxon>Tracheophyta</taxon>
        <taxon>Spermatophyta</taxon>
        <taxon>Magnoliopsida</taxon>
        <taxon>eudicotyledons</taxon>
        <taxon>Gunneridae</taxon>
        <taxon>Pentapetalae</taxon>
        <taxon>rosids</taxon>
        <taxon>malvids</taxon>
        <taxon>Sapindales</taxon>
        <taxon>Sapindaceae</taxon>
        <taxon>Hippocastanoideae</taxon>
        <taxon>Acereae</taxon>
        <taxon>Dipteronia</taxon>
    </lineage>
</organism>
<proteinExistence type="predicted"/>
<dbReference type="AlphaFoldDB" id="A0AAD9TP09"/>
<dbReference type="EMBL" id="JANJYI010000008">
    <property type="protein sequence ID" value="KAK2639261.1"/>
    <property type="molecule type" value="Genomic_DNA"/>
</dbReference>
<name>A0AAD9TP09_9ROSI</name>
<accession>A0AAD9TP09</accession>
<reference evidence="1" key="1">
    <citation type="journal article" date="2023" name="Plant J.">
        <title>Genome sequences and population genomics provide insights into the demographic history, inbreeding, and mutation load of two 'living fossil' tree species of Dipteronia.</title>
        <authorList>
            <person name="Feng Y."/>
            <person name="Comes H.P."/>
            <person name="Chen J."/>
            <person name="Zhu S."/>
            <person name="Lu R."/>
            <person name="Zhang X."/>
            <person name="Li P."/>
            <person name="Qiu J."/>
            <person name="Olsen K.M."/>
            <person name="Qiu Y."/>
        </authorList>
    </citation>
    <scope>NUCLEOTIDE SEQUENCE</scope>
    <source>
        <strain evidence="1">KIB01</strain>
    </source>
</reference>
<evidence type="ECO:0000313" key="2">
    <source>
        <dbReference type="Proteomes" id="UP001280121"/>
    </source>
</evidence>
<protein>
    <submittedName>
        <fullName evidence="1">Uncharacterized protein</fullName>
    </submittedName>
</protein>
<dbReference type="Proteomes" id="UP001280121">
    <property type="component" value="Unassembled WGS sequence"/>
</dbReference>
<keyword evidence="2" id="KW-1185">Reference proteome</keyword>
<evidence type="ECO:0000313" key="1">
    <source>
        <dbReference type="EMBL" id="KAK2639261.1"/>
    </source>
</evidence>
<sequence length="142" mass="15753">MQFSCNITFCVFMEFLSSSSLVDLRTLCDLLSNTFECYLSSLTSLLSYRSSPFRAAGAAVIHVSARLSMTVFGIETVSSLLEKWIELAVANELGGCNLEQCSAYTIRFHSLKKLALEGVHIDEQLVQKNISECPLLEDSIQN</sequence>
<comment type="caution">
    <text evidence="1">The sequence shown here is derived from an EMBL/GenBank/DDBJ whole genome shotgun (WGS) entry which is preliminary data.</text>
</comment>
<gene>
    <name evidence="1" type="ORF">Ddye_027056</name>
</gene>